<evidence type="ECO:0000313" key="1">
    <source>
        <dbReference type="EMBL" id="CAG8664756.1"/>
    </source>
</evidence>
<evidence type="ECO:0000313" key="2">
    <source>
        <dbReference type="Proteomes" id="UP000789860"/>
    </source>
</evidence>
<feature type="non-terminal residue" evidence="1">
    <location>
        <position position="1"/>
    </location>
</feature>
<name>A0ACA9NQL3_9GLOM</name>
<proteinExistence type="predicted"/>
<gene>
    <name evidence="1" type="ORF">SCALOS_LOCUS9163</name>
</gene>
<sequence>EIKTINGKEKRVIKLLQAEIKQLKKQVNGKEKEKYKPYL</sequence>
<keyword evidence="2" id="KW-1185">Reference proteome</keyword>
<reference evidence="1" key="1">
    <citation type="submission" date="2021-06" db="EMBL/GenBank/DDBJ databases">
        <authorList>
            <person name="Kallberg Y."/>
            <person name="Tangrot J."/>
            <person name="Rosling A."/>
        </authorList>
    </citation>
    <scope>NUCLEOTIDE SEQUENCE</scope>
    <source>
        <strain evidence="1">AU212A</strain>
    </source>
</reference>
<organism evidence="1 2">
    <name type="scientific">Scutellospora calospora</name>
    <dbReference type="NCBI Taxonomy" id="85575"/>
    <lineage>
        <taxon>Eukaryota</taxon>
        <taxon>Fungi</taxon>
        <taxon>Fungi incertae sedis</taxon>
        <taxon>Mucoromycota</taxon>
        <taxon>Glomeromycotina</taxon>
        <taxon>Glomeromycetes</taxon>
        <taxon>Diversisporales</taxon>
        <taxon>Gigasporaceae</taxon>
        <taxon>Scutellospora</taxon>
    </lineage>
</organism>
<comment type="caution">
    <text evidence="1">The sequence shown here is derived from an EMBL/GenBank/DDBJ whole genome shotgun (WGS) entry which is preliminary data.</text>
</comment>
<dbReference type="Proteomes" id="UP000789860">
    <property type="component" value="Unassembled WGS sequence"/>
</dbReference>
<accession>A0ACA9NQL3</accession>
<protein>
    <submittedName>
        <fullName evidence="1">4537_t:CDS:1</fullName>
    </submittedName>
</protein>
<dbReference type="EMBL" id="CAJVPM010027072">
    <property type="protein sequence ID" value="CAG8664756.1"/>
    <property type="molecule type" value="Genomic_DNA"/>
</dbReference>